<reference evidence="1" key="1">
    <citation type="submission" date="2022-07" db="EMBL/GenBank/DDBJ databases">
        <title>Phylogenomic reconstructions and comparative analyses of Kickxellomycotina fungi.</title>
        <authorList>
            <person name="Reynolds N.K."/>
            <person name="Stajich J.E."/>
            <person name="Barry K."/>
            <person name="Grigoriev I.V."/>
            <person name="Crous P."/>
            <person name="Smith M.E."/>
        </authorList>
    </citation>
    <scope>NUCLEOTIDE SEQUENCE</scope>
    <source>
        <strain evidence="1">CBS 109366</strain>
    </source>
</reference>
<dbReference type="Proteomes" id="UP001140234">
    <property type="component" value="Unassembled WGS sequence"/>
</dbReference>
<feature type="non-terminal residue" evidence="1">
    <location>
        <position position="276"/>
    </location>
</feature>
<evidence type="ECO:0000313" key="1">
    <source>
        <dbReference type="EMBL" id="KAJ2766885.1"/>
    </source>
</evidence>
<comment type="caution">
    <text evidence="1">The sequence shown here is derived from an EMBL/GenBank/DDBJ whole genome shotgun (WGS) entry which is preliminary data.</text>
</comment>
<organism evidence="1 2">
    <name type="scientific">Coemansia nantahalensis</name>
    <dbReference type="NCBI Taxonomy" id="2789366"/>
    <lineage>
        <taxon>Eukaryota</taxon>
        <taxon>Fungi</taxon>
        <taxon>Fungi incertae sedis</taxon>
        <taxon>Zoopagomycota</taxon>
        <taxon>Kickxellomycotina</taxon>
        <taxon>Kickxellomycetes</taxon>
        <taxon>Kickxellales</taxon>
        <taxon>Kickxellaceae</taxon>
        <taxon>Coemansia</taxon>
    </lineage>
</organism>
<proteinExistence type="predicted"/>
<evidence type="ECO:0000313" key="2">
    <source>
        <dbReference type="Proteomes" id="UP001140234"/>
    </source>
</evidence>
<name>A0ACC1JTA4_9FUNG</name>
<accession>A0ACC1JTA4</accession>
<keyword evidence="2" id="KW-1185">Reference proteome</keyword>
<protein>
    <submittedName>
        <fullName evidence="1">Uncharacterized protein</fullName>
    </submittedName>
</protein>
<dbReference type="EMBL" id="JANBUJ010001575">
    <property type="protein sequence ID" value="KAJ2766885.1"/>
    <property type="molecule type" value="Genomic_DNA"/>
</dbReference>
<gene>
    <name evidence="1" type="ORF">IWQ57_004179</name>
</gene>
<sequence length="276" mass="31103">MWRNVAFDPGKFVNQAFFYEAWTALTDIQKRKVTKGLDARNLVNQHIKTYMEASELGERIKFNCAAAIGAYEAEKMQAAFVSNIKLRFGSMLRCAVNLLLGVKVGVAALRAEMEERGATDDEIKAACKELYWDPARQAKVALAARRPDLSDIPLRSWVALEPLLEAVHGSYPPDYPFDGDDLYYDVKSDPMQHFRAFFRLARVITEAGGKPVQCAPMRTSFIPSCVHIDERILKQQFKLKADKSLEGHEKTLALWAQLLDVDAPLFGKQGNKTFRG</sequence>